<dbReference type="OrthoDB" id="749061at2"/>
<evidence type="ECO:0000313" key="1">
    <source>
        <dbReference type="EMBL" id="TCZ74860.1"/>
    </source>
</evidence>
<gene>
    <name evidence="1" type="ORF">E0486_00715</name>
</gene>
<comment type="caution">
    <text evidence="1">The sequence shown here is derived from an EMBL/GenBank/DDBJ whole genome shotgun (WGS) entry which is preliminary data.</text>
</comment>
<accession>A0A4R4E7R3</accession>
<dbReference type="Proteomes" id="UP000295164">
    <property type="component" value="Unassembled WGS sequence"/>
</dbReference>
<protein>
    <submittedName>
        <fullName evidence="1">Uncharacterized protein</fullName>
    </submittedName>
</protein>
<keyword evidence="2" id="KW-1185">Reference proteome</keyword>
<proteinExistence type="predicted"/>
<evidence type="ECO:0000313" key="2">
    <source>
        <dbReference type="Proteomes" id="UP000295164"/>
    </source>
</evidence>
<dbReference type="EMBL" id="SKFH01000001">
    <property type="protein sequence ID" value="TCZ74860.1"/>
    <property type="molecule type" value="Genomic_DNA"/>
</dbReference>
<dbReference type="AlphaFoldDB" id="A0A4R4E7R3"/>
<dbReference type="RefSeq" id="WP_131850216.1">
    <property type="nucleotide sequence ID" value="NZ_SKFH01000001.1"/>
</dbReference>
<organism evidence="1 2">
    <name type="scientific">Flaviaesturariibacter aridisoli</name>
    <dbReference type="NCBI Taxonomy" id="2545761"/>
    <lineage>
        <taxon>Bacteria</taxon>
        <taxon>Pseudomonadati</taxon>
        <taxon>Bacteroidota</taxon>
        <taxon>Chitinophagia</taxon>
        <taxon>Chitinophagales</taxon>
        <taxon>Chitinophagaceae</taxon>
        <taxon>Flaviaestuariibacter</taxon>
    </lineage>
</organism>
<reference evidence="1 2" key="1">
    <citation type="submission" date="2019-03" db="EMBL/GenBank/DDBJ databases">
        <authorList>
            <person name="Kim M.K.M."/>
        </authorList>
    </citation>
    <scope>NUCLEOTIDE SEQUENCE [LARGE SCALE GENOMIC DNA]</scope>
    <source>
        <strain evidence="1 2">17J68-15</strain>
    </source>
</reference>
<sequence length="251" mass="26751">MPRSISETGHGVNRANFDGLYELTGLIGTSYKPSNENLKRDALKAKATECGIAFEEGEAARRAFDNAVAARAEPYSGISALCTRILKSFRTSGAPAKAIASADALKKKVQGTRVTPPPTAVDGEEAAKARSVSQTSYDMVHVHFEKLVAGLAETAEYNPAEEELTVASLKARARAMKTGNTTVVTTEAALTAALIRRDLAFYAPETGLVDTAKYVKDYLGSLDPAKVPAAVEAKKFKFRNVRKLLAKAGLA</sequence>
<name>A0A4R4E7R3_9BACT</name>